<protein>
    <recommendedName>
        <fullName evidence="4">IrrE N-terminal-like domain-containing protein</fullName>
    </recommendedName>
</protein>
<evidence type="ECO:0000313" key="2">
    <source>
        <dbReference type="EMBL" id="MBB4735611.1"/>
    </source>
</evidence>
<dbReference type="RefSeq" id="WP_184241346.1">
    <property type="nucleotide sequence ID" value="NZ_JACHNA010000001.1"/>
</dbReference>
<reference evidence="2 3" key="1">
    <citation type="submission" date="2020-08" db="EMBL/GenBank/DDBJ databases">
        <title>Sequencing the genomes of 1000 actinobacteria strains.</title>
        <authorList>
            <person name="Klenk H.-P."/>
        </authorList>
    </citation>
    <scope>NUCLEOTIDE SEQUENCE [LARGE SCALE GENOMIC DNA]</scope>
    <source>
        <strain evidence="2 3">DSM 23974</strain>
    </source>
</reference>
<dbReference type="AlphaFoldDB" id="A0A7W7GP28"/>
<dbReference type="Proteomes" id="UP000540191">
    <property type="component" value="Unassembled WGS sequence"/>
</dbReference>
<feature type="region of interest" description="Disordered" evidence="1">
    <location>
        <begin position="290"/>
        <end position="310"/>
    </location>
</feature>
<comment type="caution">
    <text evidence="2">The sequence shown here is derived from an EMBL/GenBank/DDBJ whole genome shotgun (WGS) entry which is preliminary data.</text>
</comment>
<gene>
    <name evidence="2" type="ORF">HDA30_001119</name>
</gene>
<proteinExistence type="predicted"/>
<name>A0A7W7GP28_9MICC</name>
<dbReference type="EMBL" id="JACHNA010000001">
    <property type="protein sequence ID" value="MBB4735611.1"/>
    <property type="molecule type" value="Genomic_DNA"/>
</dbReference>
<sequence>MQHLIQEDLAGLDQLFARAQQEQSVAERLREIHSVLTRLPMLGPYNAMLADIQRPGAQFVARRDVWASQFNRQVRPHATPIVVLKPFGPVDFVFDVRDTDGAPLPPAVTDPYRVAGEVSRGGVEELTRRLASRGIRCETGHHGSEMTGIVRRIDPEATVARLGSAASPQFEIVLNSTLDPAATLATIFHGLGHVYCHHLHAGPGRSPRRQPAPSRRSREFEAETVAWLLCARLGIPSPAGEFLAGYKDEDGSVPPISPEAVVTAAGRVEALAGGLQGLAAMVSSASSSTLPAAGAQLGPSQDQGVLDLGL</sequence>
<evidence type="ECO:0000256" key="1">
    <source>
        <dbReference type="SAM" id="MobiDB-lite"/>
    </source>
</evidence>
<keyword evidence="3" id="KW-1185">Reference proteome</keyword>
<evidence type="ECO:0008006" key="4">
    <source>
        <dbReference type="Google" id="ProtNLM"/>
    </source>
</evidence>
<accession>A0A7W7GP28</accession>
<evidence type="ECO:0000313" key="3">
    <source>
        <dbReference type="Proteomes" id="UP000540191"/>
    </source>
</evidence>
<organism evidence="2 3">
    <name type="scientific">Micrococcus cohnii</name>
    <dbReference type="NCBI Taxonomy" id="993416"/>
    <lineage>
        <taxon>Bacteria</taxon>
        <taxon>Bacillati</taxon>
        <taxon>Actinomycetota</taxon>
        <taxon>Actinomycetes</taxon>
        <taxon>Micrococcales</taxon>
        <taxon>Micrococcaceae</taxon>
        <taxon>Micrococcus</taxon>
    </lineage>
</organism>